<reference evidence="3 4" key="1">
    <citation type="journal article" date="2015" name="Genome Biol. Evol.">
        <title>Phylogenomic analyses indicate that early fungi evolved digesting cell walls of algal ancestors of land plants.</title>
        <authorList>
            <person name="Chang Y."/>
            <person name="Wang S."/>
            <person name="Sekimoto S."/>
            <person name="Aerts A.L."/>
            <person name="Choi C."/>
            <person name="Clum A."/>
            <person name="LaButti K.M."/>
            <person name="Lindquist E.A."/>
            <person name="Yee Ngan C."/>
            <person name="Ohm R.A."/>
            <person name="Salamov A.A."/>
            <person name="Grigoriev I.V."/>
            <person name="Spatafora J.W."/>
            <person name="Berbee M.L."/>
        </authorList>
    </citation>
    <scope>NUCLEOTIDE SEQUENCE [LARGE SCALE GENOMIC DNA]</scope>
    <source>
        <strain evidence="3 4">JEL478</strain>
    </source>
</reference>
<evidence type="ECO:0000313" key="4">
    <source>
        <dbReference type="Proteomes" id="UP000070544"/>
    </source>
</evidence>
<proteinExistence type="predicted"/>
<dbReference type="AlphaFoldDB" id="A0A139A8E2"/>
<dbReference type="SUPFAM" id="SSF56601">
    <property type="entry name" value="beta-lactamase/transpeptidase-like"/>
    <property type="match status" value="1"/>
</dbReference>
<name>A0A139A8E2_GONPJ</name>
<accession>A0A139A8E2</accession>
<sequence length="491" mass="54575">MSIISHSPIHLPRDPKNPLSILTADDGDSLPSPPPNPITGGRPFRCWAKEGTGVKGYTPEERRRFQAAWKKRAWNFTRTSFYTHNNMSEFFPVAQVSRGLSAPLKLPIALEIGANLGQIIRHTIPDKALGINSEADRATASAEARWLSGREVTLNEYIEKTDVHSFIVLHKGRIVFERYSRMQPSDKHLWWSVSKTLCGFAVALLEHRGLVDVYRSVAQYVPRFKGTDWERVRLIDLLHMASGMEGREHDDGGDENSNPKKTYFQYLATFEGIFETKAQRTNNMSTLEYLATLKRQKTPGTAYEYSDVDTDVLSLVVESVSGLPCATFISREVWSKLGADSDGHMLITGDGSGAVWSAAGMCSTLRDLARWGLAWTPSGASLGVVPPDVVAKVQAPWRPQIFDRGWIGPHLLRPGFSDGHRISHNAYQWDCVFDDGSFYKGGARDQGLYVCPKRDLVVAFFGVQGLPTKAFGRKIALAFDEGKWGVTGANL</sequence>
<dbReference type="Pfam" id="PF00144">
    <property type="entry name" value="Beta-lactamase"/>
    <property type="match status" value="1"/>
</dbReference>
<evidence type="ECO:0000313" key="3">
    <source>
        <dbReference type="EMBL" id="KXS12969.1"/>
    </source>
</evidence>
<protein>
    <submittedName>
        <fullName evidence="3">Beta-lactamase/transpeptidase-like protein</fullName>
    </submittedName>
</protein>
<organism evidence="3 4">
    <name type="scientific">Gonapodya prolifera (strain JEL478)</name>
    <name type="common">Monoblepharis prolifera</name>
    <dbReference type="NCBI Taxonomy" id="1344416"/>
    <lineage>
        <taxon>Eukaryota</taxon>
        <taxon>Fungi</taxon>
        <taxon>Fungi incertae sedis</taxon>
        <taxon>Chytridiomycota</taxon>
        <taxon>Chytridiomycota incertae sedis</taxon>
        <taxon>Monoblepharidomycetes</taxon>
        <taxon>Monoblepharidales</taxon>
        <taxon>Gonapodyaceae</taxon>
        <taxon>Gonapodya</taxon>
    </lineage>
</organism>
<feature type="domain" description="Beta-lactamase-related" evidence="2">
    <location>
        <begin position="165"/>
        <end position="461"/>
    </location>
</feature>
<dbReference type="InterPro" id="IPR012338">
    <property type="entry name" value="Beta-lactam/transpept-like"/>
</dbReference>
<dbReference type="PANTHER" id="PTHR43283">
    <property type="entry name" value="BETA-LACTAMASE-RELATED"/>
    <property type="match status" value="1"/>
</dbReference>
<dbReference type="EMBL" id="KQ965783">
    <property type="protein sequence ID" value="KXS12969.1"/>
    <property type="molecule type" value="Genomic_DNA"/>
</dbReference>
<evidence type="ECO:0000259" key="2">
    <source>
        <dbReference type="Pfam" id="PF00144"/>
    </source>
</evidence>
<dbReference type="Gene3D" id="3.40.710.10">
    <property type="entry name" value="DD-peptidase/beta-lactamase superfamily"/>
    <property type="match status" value="1"/>
</dbReference>
<dbReference type="OrthoDB" id="5946976at2759"/>
<dbReference type="InterPro" id="IPR050789">
    <property type="entry name" value="Diverse_Enzym_Activities"/>
</dbReference>
<evidence type="ECO:0000256" key="1">
    <source>
        <dbReference type="SAM" id="MobiDB-lite"/>
    </source>
</evidence>
<dbReference type="InterPro" id="IPR001466">
    <property type="entry name" value="Beta-lactam-related"/>
</dbReference>
<keyword evidence="4" id="KW-1185">Reference proteome</keyword>
<feature type="region of interest" description="Disordered" evidence="1">
    <location>
        <begin position="1"/>
        <end position="43"/>
    </location>
</feature>
<dbReference type="STRING" id="1344416.A0A139A8E2"/>
<gene>
    <name evidence="3" type="ORF">M427DRAFT_59081</name>
</gene>
<dbReference type="PANTHER" id="PTHR43283:SF7">
    <property type="entry name" value="BETA-LACTAMASE-RELATED DOMAIN-CONTAINING PROTEIN"/>
    <property type="match status" value="1"/>
</dbReference>
<dbReference type="Proteomes" id="UP000070544">
    <property type="component" value="Unassembled WGS sequence"/>
</dbReference>